<dbReference type="PANTHER" id="PTHR33388:SF19">
    <property type="entry name" value="SPOROCYTELESS-LIKE EAR-CONTAINING PROTEIN"/>
    <property type="match status" value="1"/>
</dbReference>
<name>A0AAV0RK02_9ROSI</name>
<evidence type="ECO:0000256" key="1">
    <source>
        <dbReference type="ARBA" id="ARBA00022491"/>
    </source>
</evidence>
<feature type="compositionally biased region" description="Gly residues" evidence="4">
    <location>
        <begin position="1"/>
        <end position="12"/>
    </location>
</feature>
<feature type="compositionally biased region" description="Basic residues" evidence="4">
    <location>
        <begin position="28"/>
        <end position="37"/>
    </location>
</feature>
<protein>
    <submittedName>
        <fullName evidence="5">Uncharacterized protein</fullName>
    </submittedName>
</protein>
<evidence type="ECO:0000313" key="5">
    <source>
        <dbReference type="EMBL" id="CAI0557869.1"/>
    </source>
</evidence>
<feature type="compositionally biased region" description="Basic and acidic residues" evidence="4">
    <location>
        <begin position="44"/>
        <end position="57"/>
    </location>
</feature>
<feature type="region of interest" description="Disordered" evidence="4">
    <location>
        <begin position="1"/>
        <end position="134"/>
    </location>
</feature>
<keyword evidence="3" id="KW-0804">Transcription</keyword>
<feature type="compositionally biased region" description="Polar residues" evidence="4">
    <location>
        <begin position="111"/>
        <end position="126"/>
    </location>
</feature>
<dbReference type="EMBL" id="CAMGYJ010000011">
    <property type="protein sequence ID" value="CAI0557869.1"/>
    <property type="molecule type" value="Genomic_DNA"/>
</dbReference>
<evidence type="ECO:0000256" key="2">
    <source>
        <dbReference type="ARBA" id="ARBA00023015"/>
    </source>
</evidence>
<comment type="caution">
    <text evidence="5">The sequence shown here is derived from an EMBL/GenBank/DDBJ whole genome shotgun (WGS) entry which is preliminary data.</text>
</comment>
<dbReference type="InterPro" id="IPR040356">
    <property type="entry name" value="SPEAR"/>
</dbReference>
<dbReference type="PANTHER" id="PTHR33388">
    <property type="entry name" value="OS01G0212500 PROTEIN"/>
    <property type="match status" value="1"/>
</dbReference>
<dbReference type="Proteomes" id="UP001154282">
    <property type="component" value="Unassembled WGS sequence"/>
</dbReference>
<keyword evidence="6" id="KW-1185">Reference proteome</keyword>
<gene>
    <name evidence="5" type="ORF">LITE_LOCUS48516</name>
</gene>
<dbReference type="GO" id="GO:0003700">
    <property type="term" value="F:DNA-binding transcription factor activity"/>
    <property type="evidence" value="ECO:0007669"/>
    <property type="project" value="InterPro"/>
</dbReference>
<keyword evidence="2" id="KW-0805">Transcription regulation</keyword>
<accession>A0AAV0RK02</accession>
<keyword evidence="1" id="KW-0678">Repressor</keyword>
<proteinExistence type="predicted"/>
<sequence>MCTTAGNGGAGDGESPSASSCWLTKKTAPSKKQRVPKRGPGVAELEKILREQGDHKKASTTSDVAVVPPPPHPPSPSPPPAAAAGSSLPSSPPPPLSSSATKTPAFPPRSQLYSFLPQPTSWNPGESSHDAGNCSKSEFRFPFSPLLGSNGSSDQQAVPSPVFFQRSQQHSSCPAMVKQKEKFSPLFGDLSMIILKFSLTNLQMNLFPQNSSAAEPPSNQTALYRRSPVSLPEEDTPSVSFKVSGSSFLFESSNLFPHILNRPPSLTNFHCFLFSFWVYVKMVGTKRSCPYTMDVPQIPVFRYQVPSYLPQVTESVSTFSPGSHYNANYRGQSSSYPCEEQSSRRWSGNSNSKDPAFAEGQGSFVLLGCPTTTTRIPKQQHLNFNPPMPHQETNRTMDRPANKLPFYSFIVPEDEGGQQEMDQAETELSFVSGREMTRGDEGLDLSLKL</sequence>
<dbReference type="AlphaFoldDB" id="A0AAV0RK02"/>
<feature type="compositionally biased region" description="Polar residues" evidence="4">
    <location>
        <begin position="344"/>
        <end position="353"/>
    </location>
</feature>
<feature type="region of interest" description="Disordered" evidence="4">
    <location>
        <begin position="330"/>
        <end position="353"/>
    </location>
</feature>
<evidence type="ECO:0000313" key="6">
    <source>
        <dbReference type="Proteomes" id="UP001154282"/>
    </source>
</evidence>
<evidence type="ECO:0000256" key="3">
    <source>
        <dbReference type="ARBA" id="ARBA00023163"/>
    </source>
</evidence>
<reference evidence="5" key="1">
    <citation type="submission" date="2022-08" db="EMBL/GenBank/DDBJ databases">
        <authorList>
            <person name="Gutierrez-Valencia J."/>
        </authorList>
    </citation>
    <scope>NUCLEOTIDE SEQUENCE</scope>
</reference>
<organism evidence="5 6">
    <name type="scientific">Linum tenue</name>
    <dbReference type="NCBI Taxonomy" id="586396"/>
    <lineage>
        <taxon>Eukaryota</taxon>
        <taxon>Viridiplantae</taxon>
        <taxon>Streptophyta</taxon>
        <taxon>Embryophyta</taxon>
        <taxon>Tracheophyta</taxon>
        <taxon>Spermatophyta</taxon>
        <taxon>Magnoliopsida</taxon>
        <taxon>eudicotyledons</taxon>
        <taxon>Gunneridae</taxon>
        <taxon>Pentapetalae</taxon>
        <taxon>rosids</taxon>
        <taxon>fabids</taxon>
        <taxon>Malpighiales</taxon>
        <taxon>Linaceae</taxon>
        <taxon>Linum</taxon>
    </lineage>
</organism>
<feature type="compositionally biased region" description="Pro residues" evidence="4">
    <location>
        <begin position="67"/>
        <end position="81"/>
    </location>
</feature>
<evidence type="ECO:0000256" key="4">
    <source>
        <dbReference type="SAM" id="MobiDB-lite"/>
    </source>
</evidence>